<dbReference type="Gene3D" id="3.40.50.300">
    <property type="entry name" value="P-loop containing nucleotide triphosphate hydrolases"/>
    <property type="match status" value="1"/>
</dbReference>
<evidence type="ECO:0000259" key="10">
    <source>
        <dbReference type="PROSITE" id="PS50089"/>
    </source>
</evidence>
<dbReference type="Pfam" id="PF00271">
    <property type="entry name" value="Helicase_C"/>
    <property type="match status" value="1"/>
</dbReference>
<evidence type="ECO:0000256" key="3">
    <source>
        <dbReference type="ARBA" id="ARBA00022771"/>
    </source>
</evidence>
<dbReference type="CDD" id="cd18008">
    <property type="entry name" value="DEXDc_SHPRH-like"/>
    <property type="match status" value="1"/>
</dbReference>
<evidence type="ECO:0000259" key="13">
    <source>
        <dbReference type="PROSITE" id="PS51194"/>
    </source>
</evidence>
<evidence type="ECO:0000256" key="7">
    <source>
        <dbReference type="ARBA" id="ARBA00022840"/>
    </source>
</evidence>
<feature type="domain" description="F-box" evidence="11">
    <location>
        <begin position="251"/>
        <end position="287"/>
    </location>
</feature>
<evidence type="ECO:0000259" key="12">
    <source>
        <dbReference type="PROSITE" id="PS51192"/>
    </source>
</evidence>
<dbReference type="InterPro" id="IPR001810">
    <property type="entry name" value="F-box_dom"/>
</dbReference>
<evidence type="ECO:0000313" key="15">
    <source>
        <dbReference type="Proteomes" id="UP000053237"/>
    </source>
</evidence>
<organism evidence="14 15">
    <name type="scientific">Albugo candida</name>
    <dbReference type="NCBI Taxonomy" id="65357"/>
    <lineage>
        <taxon>Eukaryota</taxon>
        <taxon>Sar</taxon>
        <taxon>Stramenopiles</taxon>
        <taxon>Oomycota</taxon>
        <taxon>Peronosporomycetes</taxon>
        <taxon>Albuginales</taxon>
        <taxon>Albuginaceae</taxon>
        <taxon>Albugo</taxon>
    </lineage>
</organism>
<dbReference type="STRING" id="65357.A0A024GT43"/>
<dbReference type="SUPFAM" id="SSF52540">
    <property type="entry name" value="P-loop containing nucleoside triphosphate hydrolases"/>
    <property type="match status" value="2"/>
</dbReference>
<dbReference type="InterPro" id="IPR017907">
    <property type="entry name" value="Znf_RING_CS"/>
</dbReference>
<reference evidence="14 15" key="1">
    <citation type="submission" date="2012-05" db="EMBL/GenBank/DDBJ databases">
        <title>Recombination and specialization in a pathogen metapopulation.</title>
        <authorList>
            <person name="Gardiner A."/>
            <person name="Kemen E."/>
            <person name="Schultz-Larsen T."/>
            <person name="MacLean D."/>
            <person name="Van Oosterhout C."/>
            <person name="Jones J.D.G."/>
        </authorList>
    </citation>
    <scope>NUCLEOTIDE SEQUENCE [LARGE SCALE GENOMIC DNA]</scope>
    <source>
        <strain evidence="14 15">Ac Nc2</strain>
    </source>
</reference>
<dbReference type="Gene3D" id="3.30.40.10">
    <property type="entry name" value="Zinc/RING finger domain, C3HC4 (zinc finger)"/>
    <property type="match status" value="1"/>
</dbReference>
<dbReference type="Pfam" id="PF00176">
    <property type="entry name" value="SNF2-rel_dom"/>
    <property type="match status" value="1"/>
</dbReference>
<dbReference type="InterPro" id="IPR014001">
    <property type="entry name" value="Helicase_ATP-bd"/>
</dbReference>
<dbReference type="PROSITE" id="PS00518">
    <property type="entry name" value="ZF_RING_1"/>
    <property type="match status" value="1"/>
</dbReference>
<keyword evidence="7" id="KW-0067">ATP-binding</keyword>
<comment type="caution">
    <text evidence="14">The sequence shown here is derived from an EMBL/GenBank/DDBJ whole genome shotgun (WGS) entry which is preliminary data.</text>
</comment>
<dbReference type="InterPro" id="IPR001841">
    <property type="entry name" value="Znf_RING"/>
</dbReference>
<dbReference type="InterPro" id="IPR001650">
    <property type="entry name" value="Helicase_C-like"/>
</dbReference>
<evidence type="ECO:0000256" key="9">
    <source>
        <dbReference type="SAM" id="MobiDB-lite"/>
    </source>
</evidence>
<dbReference type="PROSITE" id="PS50181">
    <property type="entry name" value="FBOX"/>
    <property type="match status" value="1"/>
</dbReference>
<keyword evidence="1" id="KW-0479">Metal-binding</keyword>
<dbReference type="PROSITE" id="PS50089">
    <property type="entry name" value="ZF_RING_2"/>
    <property type="match status" value="1"/>
</dbReference>
<gene>
    <name evidence="14" type="ORF">BN9_116350</name>
</gene>
<dbReference type="InterPro" id="IPR000330">
    <property type="entry name" value="SNF2_N"/>
</dbReference>
<accession>A0A024GT43</accession>
<dbReference type="CDD" id="cd18793">
    <property type="entry name" value="SF2_C_SNF"/>
    <property type="match status" value="1"/>
</dbReference>
<dbReference type="GO" id="GO:0006281">
    <property type="term" value="P:DNA repair"/>
    <property type="evidence" value="ECO:0007669"/>
    <property type="project" value="TreeGrafter"/>
</dbReference>
<evidence type="ECO:0000256" key="2">
    <source>
        <dbReference type="ARBA" id="ARBA00022741"/>
    </source>
</evidence>
<evidence type="ECO:0000256" key="4">
    <source>
        <dbReference type="ARBA" id="ARBA00022801"/>
    </source>
</evidence>
<dbReference type="GO" id="GO:0005524">
    <property type="term" value="F:ATP binding"/>
    <property type="evidence" value="ECO:0007669"/>
    <property type="project" value="UniProtKB-KW"/>
</dbReference>
<dbReference type="EMBL" id="CAIX01000395">
    <property type="protein sequence ID" value="CCI50117.1"/>
    <property type="molecule type" value="Genomic_DNA"/>
</dbReference>
<evidence type="ECO:0000259" key="11">
    <source>
        <dbReference type="PROSITE" id="PS50181"/>
    </source>
</evidence>
<sequence length="1214" mass="137654">MIESTEDYRESSALELVIIPNSEALKFQHAILSSRKQEGLRRDTLLRFPIELHRLNSLQSLPIIEILSTSRDLTFIYQCNQSRHIPHDLQCACPPIRLLDECLLLVDQKILSMESWYCIYRFDDEDRALIRLQISLHTEINFEHSASLNKFSSILYHLETCLTHKTMSYPDKLWIAAAESARNSTCHVLRCRTHFHKVVHGDDRIQKKHLNDFHVLFTIADVFSSIITSCEADQMPIRQPKSICSKEISPNRSLIDLPTILILRILQMLNARNIASISGVCSIFQHLSYEVVPALRLGLFPHQKQCLKWMLYRERKQTNGGSHPFYFPKSATSDTCAIDFTESKLVRNRTSKYQDCRGGLLCDEPGLGKTVTMLALLLRTNGQSSEMTNLTVEGIGSSLRSSTSRGRSIRSSQLIPSKTTLIIVPTSLVGHWASQITVHVKYGMLRVYVDYGGNISPDPEDLAAHDIVITTFNRLTDEWRHRRPPSALEERAPDRYGSDGLERYANGQIRKGTSPFLMLHWVRIVVDEGHRLGVQSCSYQLQMAQGLTSDKRWLMTGTPTPNTNTSEDLKYLHGQLFFLRDLPLGSANGKFWSKAISLPFEKQPTIACFRLKQLLHRIMIRHTKRCVQSVPSEPVRKSVYIKAMPEEYAIYNAVASAVVTNLFLTNIDPKQPGKLHPDSLLNPRNRKYANQLTRSLRLACAGACLLNITLSRKSYLETIELMNFHQIEGDIRHDLLRFLRDAQLPGRTTRCGVCDRQLQLLIVLTCGHLVCAACVKKQFDVRGPVCATCGKEYDPEDLQRLQPGFELKWGDDDFVSDIVAKAERLTDRRTSSSRGRTAELISDGINGSVSASPSSLLSDRCEAGILNSVGINLRVQKRSLDFTKDFRKIWSSKACYITHRIRELSSVESKDTDSRGTETSTSLKVIVFSQFKEHIWRIRVSCAQQGIHCATFVTGLSIPERQRQLNLFRSDPKIQVLCLTDVGAHGLDLSFVSHIFFADEIWDKSLADQVISRAYRIGAKKAVVVEQLVMCGSLEEILHQLHDNTQSFIESTENASQYSGEEFVMNARHLVKNQYKSLLIAGKSSTNQINEEIIKCTKKASRLRQRVDYLLDNLRLLDPSEISDEADLQYSVMFNYGNVSRHEEHDATTSQKKGHSGQGATTAFAPGDGHPPSSMQDQHDQRYQAHFLEISHGVMYNSKGYKRKRVTFIGDDCY</sequence>
<proteinExistence type="predicted"/>
<dbReference type="SMART" id="SM00490">
    <property type="entry name" value="HELICc"/>
    <property type="match status" value="1"/>
</dbReference>
<dbReference type="SUPFAM" id="SSF57850">
    <property type="entry name" value="RING/U-box"/>
    <property type="match status" value="1"/>
</dbReference>
<feature type="domain" description="RING-type" evidence="10">
    <location>
        <begin position="751"/>
        <end position="789"/>
    </location>
</feature>
<evidence type="ECO:0000313" key="14">
    <source>
        <dbReference type="EMBL" id="CCI50117.1"/>
    </source>
</evidence>
<dbReference type="Gene3D" id="3.40.50.10810">
    <property type="entry name" value="Tandem AAA-ATPase domain"/>
    <property type="match status" value="1"/>
</dbReference>
<dbReference type="PANTHER" id="PTHR45626">
    <property type="entry name" value="TRANSCRIPTION TERMINATION FACTOR 2-RELATED"/>
    <property type="match status" value="1"/>
</dbReference>
<evidence type="ECO:0000256" key="5">
    <source>
        <dbReference type="ARBA" id="ARBA00022806"/>
    </source>
</evidence>
<dbReference type="AlphaFoldDB" id="A0A024GT43"/>
<dbReference type="InterPro" id="IPR049730">
    <property type="entry name" value="SNF2/RAD54-like_C"/>
</dbReference>
<keyword evidence="2" id="KW-0547">Nucleotide-binding</keyword>
<dbReference type="PANTHER" id="PTHR45626:SF14">
    <property type="entry name" value="ATP-DEPENDENT DNA HELICASE (EUROFUNG)"/>
    <property type="match status" value="1"/>
</dbReference>
<keyword evidence="15" id="KW-1185">Reference proteome</keyword>
<dbReference type="SMART" id="SM00487">
    <property type="entry name" value="DEXDc"/>
    <property type="match status" value="1"/>
</dbReference>
<feature type="domain" description="Helicase ATP-binding" evidence="12">
    <location>
        <begin position="350"/>
        <end position="577"/>
    </location>
</feature>
<evidence type="ECO:0008006" key="16">
    <source>
        <dbReference type="Google" id="ProtNLM"/>
    </source>
</evidence>
<evidence type="ECO:0000256" key="6">
    <source>
        <dbReference type="ARBA" id="ARBA00022833"/>
    </source>
</evidence>
<dbReference type="InterPro" id="IPR013083">
    <property type="entry name" value="Znf_RING/FYVE/PHD"/>
</dbReference>
<dbReference type="InterPro" id="IPR038718">
    <property type="entry name" value="SNF2-like_sf"/>
</dbReference>
<keyword evidence="6" id="KW-0862">Zinc</keyword>
<dbReference type="SMART" id="SM00184">
    <property type="entry name" value="RING"/>
    <property type="match status" value="1"/>
</dbReference>
<protein>
    <recommendedName>
        <fullName evidence="16">F-box protein</fullName>
    </recommendedName>
</protein>
<name>A0A024GT43_9STRA</name>
<dbReference type="InParanoid" id="A0A024GT43"/>
<dbReference type="InterPro" id="IPR050628">
    <property type="entry name" value="SNF2_RAD54_helicase_TF"/>
</dbReference>
<dbReference type="PROSITE" id="PS51192">
    <property type="entry name" value="HELICASE_ATP_BIND_1"/>
    <property type="match status" value="1"/>
</dbReference>
<dbReference type="Proteomes" id="UP000053237">
    <property type="component" value="Unassembled WGS sequence"/>
</dbReference>
<keyword evidence="4" id="KW-0378">Hydrolase</keyword>
<evidence type="ECO:0000256" key="1">
    <source>
        <dbReference type="ARBA" id="ARBA00022723"/>
    </source>
</evidence>
<evidence type="ECO:0000256" key="8">
    <source>
        <dbReference type="PROSITE-ProRule" id="PRU00175"/>
    </source>
</evidence>
<dbReference type="GO" id="GO:0016787">
    <property type="term" value="F:hydrolase activity"/>
    <property type="evidence" value="ECO:0007669"/>
    <property type="project" value="UniProtKB-KW"/>
</dbReference>
<dbReference type="GO" id="GO:0008270">
    <property type="term" value="F:zinc ion binding"/>
    <property type="evidence" value="ECO:0007669"/>
    <property type="project" value="UniProtKB-KW"/>
</dbReference>
<keyword evidence="3 8" id="KW-0863">Zinc-finger</keyword>
<dbReference type="GO" id="GO:0004386">
    <property type="term" value="F:helicase activity"/>
    <property type="evidence" value="ECO:0007669"/>
    <property type="project" value="UniProtKB-KW"/>
</dbReference>
<dbReference type="PROSITE" id="PS51194">
    <property type="entry name" value="HELICASE_CTER"/>
    <property type="match status" value="1"/>
</dbReference>
<dbReference type="OrthoDB" id="448448at2759"/>
<dbReference type="GO" id="GO:0008094">
    <property type="term" value="F:ATP-dependent activity, acting on DNA"/>
    <property type="evidence" value="ECO:0007669"/>
    <property type="project" value="TreeGrafter"/>
</dbReference>
<dbReference type="GO" id="GO:0005634">
    <property type="term" value="C:nucleus"/>
    <property type="evidence" value="ECO:0007669"/>
    <property type="project" value="TreeGrafter"/>
</dbReference>
<keyword evidence="5" id="KW-0347">Helicase</keyword>
<feature type="domain" description="Helicase C-terminal" evidence="13">
    <location>
        <begin position="900"/>
        <end position="1056"/>
    </location>
</feature>
<dbReference type="InterPro" id="IPR027417">
    <property type="entry name" value="P-loop_NTPase"/>
</dbReference>
<feature type="region of interest" description="Disordered" evidence="9">
    <location>
        <begin position="1141"/>
        <end position="1179"/>
    </location>
</feature>